<dbReference type="GO" id="GO:0015833">
    <property type="term" value="P:peptide transport"/>
    <property type="evidence" value="ECO:0007669"/>
    <property type="project" value="TreeGrafter"/>
</dbReference>
<dbReference type="PIRSF" id="PIRSF002741">
    <property type="entry name" value="MppA"/>
    <property type="match status" value="1"/>
</dbReference>
<evidence type="ECO:0000313" key="6">
    <source>
        <dbReference type="EMBL" id="AGH95618.1"/>
    </source>
</evidence>
<organism evidence="6 7">
    <name type="scientific">Pseudobdellovibrio exovorus JSS</name>
    <dbReference type="NCBI Taxonomy" id="1184267"/>
    <lineage>
        <taxon>Bacteria</taxon>
        <taxon>Pseudomonadati</taxon>
        <taxon>Bdellovibrionota</taxon>
        <taxon>Bdellovibrionia</taxon>
        <taxon>Bdellovibrionales</taxon>
        <taxon>Pseudobdellovibrionaceae</taxon>
        <taxon>Pseudobdellovibrio</taxon>
    </lineage>
</organism>
<dbReference type="Gene3D" id="3.40.190.10">
    <property type="entry name" value="Periplasmic binding protein-like II"/>
    <property type="match status" value="1"/>
</dbReference>
<evidence type="ECO:0000259" key="5">
    <source>
        <dbReference type="Pfam" id="PF00496"/>
    </source>
</evidence>
<proteinExistence type="inferred from homology"/>
<dbReference type="SUPFAM" id="SSF53850">
    <property type="entry name" value="Periplasmic binding protein-like II"/>
    <property type="match status" value="1"/>
</dbReference>
<dbReference type="InterPro" id="IPR030678">
    <property type="entry name" value="Peptide/Ni-bd"/>
</dbReference>
<keyword evidence="2" id="KW-0813">Transport</keyword>
<evidence type="ECO:0000256" key="4">
    <source>
        <dbReference type="SAM" id="SignalP"/>
    </source>
</evidence>
<gene>
    <name evidence="6" type="ORF">A11Q_1402</name>
</gene>
<dbReference type="Pfam" id="PF00496">
    <property type="entry name" value="SBP_bac_5"/>
    <property type="match status" value="1"/>
</dbReference>
<dbReference type="PANTHER" id="PTHR30290:SF9">
    <property type="entry name" value="OLIGOPEPTIDE-BINDING PROTEIN APPA"/>
    <property type="match status" value="1"/>
</dbReference>
<feature type="domain" description="Solute-binding protein family 5" evidence="5">
    <location>
        <begin position="118"/>
        <end position="482"/>
    </location>
</feature>
<dbReference type="PROSITE" id="PS51257">
    <property type="entry name" value="PROKAR_LIPOPROTEIN"/>
    <property type="match status" value="1"/>
</dbReference>
<evidence type="ECO:0000313" key="7">
    <source>
        <dbReference type="Proteomes" id="UP000012040"/>
    </source>
</evidence>
<name>M4V8T0_9BACT</name>
<accession>M4V8T0</accession>
<dbReference type="GO" id="GO:1904680">
    <property type="term" value="F:peptide transmembrane transporter activity"/>
    <property type="evidence" value="ECO:0007669"/>
    <property type="project" value="TreeGrafter"/>
</dbReference>
<evidence type="ECO:0000256" key="1">
    <source>
        <dbReference type="ARBA" id="ARBA00005695"/>
    </source>
</evidence>
<evidence type="ECO:0000256" key="3">
    <source>
        <dbReference type="ARBA" id="ARBA00022729"/>
    </source>
</evidence>
<protein>
    <submittedName>
        <fullName evidence="6">ABC transporter, substrate binding protein</fullName>
    </submittedName>
</protein>
<keyword evidence="7" id="KW-1185">Reference proteome</keyword>
<dbReference type="eggNOG" id="COG0747">
    <property type="taxonomic scope" value="Bacteria"/>
</dbReference>
<dbReference type="PANTHER" id="PTHR30290">
    <property type="entry name" value="PERIPLASMIC BINDING COMPONENT OF ABC TRANSPORTER"/>
    <property type="match status" value="1"/>
</dbReference>
<sequence length="581" mass="64915">MKKSIRVLSAAILLLTLSCTKKETAAPADGSAPAASTTTSSSLNNTELKIGISQEFENFNPLIATMLATTIMQKMVNRTLVTIDADGKWVPQLAKSIPTLENGGAKLVTVGGVKKIEATWEILDNAAWGDGTPVTCADFAFAVKVASAATVSIGEKEVYTQVEKITAPADNPKKCTFTYEKPKWDFYQLGTFYPLPKHIEEKVFNTYGTENGGYEKNSVYVKDPYNKGLYNGPYLMTDIQLGDHVTFAPNPTFYGEAPKIQKIIVKLIPNTGTMEANLRSGTIDMISTLGLALDQALAFEKKVKAENLPYNVLFQPSTTYEHIDLNLDHPALADIKVRKALNYSINRQELVQSLFEGKQPPAIHNITPKDPWYTDDPSKVVIYNYSPRDAEKLLDEAGWKRGSDGIRTKNGKRLSFTLMTTAGNKTRELVQVYLQNGWKQVGIEVNAKNEPARVFFGETTKKRLFDSMALFAWISSPENNPKSTFLSTNVPSAKNGYSGQNHMNWKNKKVDELLLALDAEFSHEKRVQLIHEILKYYTDEVPVLPLYYRSDVAVIPTQLKNYRLTGHQFPETNQVEKWTLE</sequence>
<dbReference type="HOGENOM" id="CLU_017028_8_6_7"/>
<dbReference type="PATRIC" id="fig|1184267.3.peg.1420"/>
<keyword evidence="3 4" id="KW-0732">Signal</keyword>
<evidence type="ECO:0000256" key="2">
    <source>
        <dbReference type="ARBA" id="ARBA00022448"/>
    </source>
</evidence>
<dbReference type="InterPro" id="IPR000914">
    <property type="entry name" value="SBP_5_dom"/>
</dbReference>
<dbReference type="Proteomes" id="UP000012040">
    <property type="component" value="Chromosome"/>
</dbReference>
<dbReference type="CDD" id="cd08513">
    <property type="entry name" value="PBP2_thermophilic_Hb8_like"/>
    <property type="match status" value="1"/>
</dbReference>
<feature type="signal peptide" evidence="4">
    <location>
        <begin position="1"/>
        <end position="25"/>
    </location>
</feature>
<feature type="chain" id="PRO_5004060485" evidence="4">
    <location>
        <begin position="26"/>
        <end position="581"/>
    </location>
</feature>
<dbReference type="EMBL" id="CP003537">
    <property type="protein sequence ID" value="AGH95618.1"/>
    <property type="molecule type" value="Genomic_DNA"/>
</dbReference>
<reference evidence="6 7" key="1">
    <citation type="journal article" date="2013" name="ISME J.">
        <title>By their genes ye shall know them: genomic signatures of predatory bacteria.</title>
        <authorList>
            <person name="Pasternak Z."/>
            <person name="Pietrokovski S."/>
            <person name="Rotem O."/>
            <person name="Gophna U."/>
            <person name="Lurie-Weinberger M.N."/>
            <person name="Jurkevitch E."/>
        </authorList>
    </citation>
    <scope>NUCLEOTIDE SEQUENCE [LARGE SCALE GENOMIC DNA]</scope>
    <source>
        <strain evidence="6 7">JSS</strain>
    </source>
</reference>
<dbReference type="InterPro" id="IPR039424">
    <property type="entry name" value="SBP_5"/>
</dbReference>
<dbReference type="Gene3D" id="3.10.105.10">
    <property type="entry name" value="Dipeptide-binding Protein, Domain 3"/>
    <property type="match status" value="1"/>
</dbReference>
<comment type="similarity">
    <text evidence="1">Belongs to the bacterial solute-binding protein 5 family.</text>
</comment>
<dbReference type="GO" id="GO:0030288">
    <property type="term" value="C:outer membrane-bounded periplasmic space"/>
    <property type="evidence" value="ECO:0007669"/>
    <property type="project" value="UniProtKB-ARBA"/>
</dbReference>
<dbReference type="AlphaFoldDB" id="M4V8T0"/>
<dbReference type="OrthoDB" id="5287496at2"/>
<dbReference type="GO" id="GO:0043190">
    <property type="term" value="C:ATP-binding cassette (ABC) transporter complex"/>
    <property type="evidence" value="ECO:0007669"/>
    <property type="project" value="InterPro"/>
</dbReference>
<dbReference type="KEGG" id="bex:A11Q_1402"/>
<dbReference type="STRING" id="1184267.A11Q_1402"/>
<dbReference type="RefSeq" id="WP_015470108.1">
    <property type="nucleotide sequence ID" value="NC_020813.1"/>
</dbReference>